<dbReference type="Proteomes" id="UP001497644">
    <property type="component" value="Chromosome 2"/>
</dbReference>
<sequence length="73" mass="8646">MIRRNRYHLVYTPNEVQGENSIDIPEDAETPEDENNEPQNPQHEQAQGEPHRATTLTRTRRRIVPPNRLIENY</sequence>
<accession>A0AAV2NN66</accession>
<dbReference type="EMBL" id="OZ034825">
    <property type="protein sequence ID" value="CAL1680789.1"/>
    <property type="molecule type" value="Genomic_DNA"/>
</dbReference>
<reference evidence="2" key="1">
    <citation type="submission" date="2024-04" db="EMBL/GenBank/DDBJ databases">
        <authorList>
            <consortium name="Molecular Ecology Group"/>
        </authorList>
    </citation>
    <scope>NUCLEOTIDE SEQUENCE</scope>
</reference>
<keyword evidence="3" id="KW-1185">Reference proteome</keyword>
<evidence type="ECO:0000256" key="1">
    <source>
        <dbReference type="SAM" id="MobiDB-lite"/>
    </source>
</evidence>
<gene>
    <name evidence="2" type="ORF">LPLAT_LOCUS6749</name>
</gene>
<name>A0AAV2NN66_9HYME</name>
<feature type="region of interest" description="Disordered" evidence="1">
    <location>
        <begin position="1"/>
        <end position="73"/>
    </location>
</feature>
<dbReference type="AlphaFoldDB" id="A0AAV2NN66"/>
<proteinExistence type="predicted"/>
<protein>
    <submittedName>
        <fullName evidence="2">Uncharacterized protein</fullName>
    </submittedName>
</protein>
<evidence type="ECO:0000313" key="2">
    <source>
        <dbReference type="EMBL" id="CAL1680789.1"/>
    </source>
</evidence>
<feature type="compositionally biased region" description="Acidic residues" evidence="1">
    <location>
        <begin position="24"/>
        <end position="36"/>
    </location>
</feature>
<evidence type="ECO:0000313" key="3">
    <source>
        <dbReference type="Proteomes" id="UP001497644"/>
    </source>
</evidence>
<organism evidence="2 3">
    <name type="scientific">Lasius platythorax</name>
    <dbReference type="NCBI Taxonomy" id="488582"/>
    <lineage>
        <taxon>Eukaryota</taxon>
        <taxon>Metazoa</taxon>
        <taxon>Ecdysozoa</taxon>
        <taxon>Arthropoda</taxon>
        <taxon>Hexapoda</taxon>
        <taxon>Insecta</taxon>
        <taxon>Pterygota</taxon>
        <taxon>Neoptera</taxon>
        <taxon>Endopterygota</taxon>
        <taxon>Hymenoptera</taxon>
        <taxon>Apocrita</taxon>
        <taxon>Aculeata</taxon>
        <taxon>Formicoidea</taxon>
        <taxon>Formicidae</taxon>
        <taxon>Formicinae</taxon>
        <taxon>Lasius</taxon>
        <taxon>Lasius</taxon>
    </lineage>
</organism>